<dbReference type="EC" id="2.6.1.9" evidence="9"/>
<dbReference type="NCBIfam" id="TIGR01141">
    <property type="entry name" value="hisC"/>
    <property type="match status" value="1"/>
</dbReference>
<dbReference type="SUPFAM" id="SSF53383">
    <property type="entry name" value="PLP-dependent transferases"/>
    <property type="match status" value="1"/>
</dbReference>
<evidence type="ECO:0000256" key="8">
    <source>
        <dbReference type="ARBA" id="ARBA00047481"/>
    </source>
</evidence>
<evidence type="ECO:0000256" key="3">
    <source>
        <dbReference type="ARBA" id="ARBA00007970"/>
    </source>
</evidence>
<dbReference type="RefSeq" id="WP_175895158.1">
    <property type="nucleotide sequence ID" value="NZ_CADFDQ010000010.1"/>
</dbReference>
<evidence type="ECO:0000256" key="4">
    <source>
        <dbReference type="ARBA" id="ARBA00011738"/>
    </source>
</evidence>
<dbReference type="InterPro" id="IPR004839">
    <property type="entry name" value="Aminotransferase_I/II_large"/>
</dbReference>
<feature type="modified residue" description="N6-(pyridoxal phosphate)lysine" evidence="9">
    <location>
        <position position="242"/>
    </location>
</feature>
<keyword evidence="6 9" id="KW-0808">Transferase</keyword>
<proteinExistence type="inferred from homology"/>
<sequence>MSDVETETGPDMNAVPSYIRTLPMYVPGRSEQSVAREYGLSRIVKLASNENPLGCSPRVAEVLADVMSRHGATLSRYPESDAHELRGELARYHGLPENRFAVTNGSHELIDLCAALVLRDGFAGLYSQYAFQAYPISIRARGAHACEIDALHYGHDAAAICAALNDDAGGRIRLVYVCNPNNPTGTLLTPDQVERIVEQAGTDRLVVLDEAYIDYVDPALRVDAAALVERYPQLVVARTFSKAYGLASLRIGYGIMSAELADMIARIRPTFSVNAMAQTAASAALSDRAFLARTQQSNRAGIEQITHALRTSGIEYVPTHANFIAIRLQYAARTTQRLLEAGVVIRPLGAYRLDDFVRVTIGTEEENEIFLDALLDDREP</sequence>
<dbReference type="Gene3D" id="3.90.1150.10">
    <property type="entry name" value="Aspartate Aminotransferase, domain 1"/>
    <property type="match status" value="1"/>
</dbReference>
<keyword evidence="9" id="KW-0368">Histidine biosynthesis</keyword>
<dbReference type="InterPro" id="IPR015422">
    <property type="entry name" value="PyrdxlP-dep_Trfase_small"/>
</dbReference>
<dbReference type="PANTHER" id="PTHR43643:SF3">
    <property type="entry name" value="HISTIDINOL-PHOSPHATE AMINOTRANSFERASE"/>
    <property type="match status" value="1"/>
</dbReference>
<feature type="domain" description="Aminotransferase class I/classII large" evidence="10">
    <location>
        <begin position="43"/>
        <end position="374"/>
    </location>
</feature>
<keyword evidence="9" id="KW-0028">Amino-acid biosynthesis</keyword>
<evidence type="ECO:0000256" key="1">
    <source>
        <dbReference type="ARBA" id="ARBA00001933"/>
    </source>
</evidence>
<comment type="catalytic activity">
    <reaction evidence="8 9">
        <text>L-histidinol phosphate + 2-oxoglutarate = 3-(imidazol-4-yl)-2-oxopropyl phosphate + L-glutamate</text>
        <dbReference type="Rhea" id="RHEA:23744"/>
        <dbReference type="ChEBI" id="CHEBI:16810"/>
        <dbReference type="ChEBI" id="CHEBI:29985"/>
        <dbReference type="ChEBI" id="CHEBI:57766"/>
        <dbReference type="ChEBI" id="CHEBI:57980"/>
        <dbReference type="EC" id="2.6.1.9"/>
    </reaction>
</comment>
<keyword evidence="7 9" id="KW-0663">Pyridoxal phosphate</keyword>
<reference evidence="11 12" key="1">
    <citation type="submission" date="2019-06" db="EMBL/GenBank/DDBJ databases">
        <title>Evolution of Burkholderia multivorans in the lungs of Cystic Fibrosis patients.</title>
        <authorList>
            <person name="Moreira L.M."/>
        </authorList>
    </citation>
    <scope>NUCLEOTIDE SEQUENCE [LARGE SCALE GENOMIC DNA]</scope>
    <source>
        <strain evidence="11 12">VC13239</strain>
    </source>
</reference>
<dbReference type="InterPro" id="IPR015424">
    <property type="entry name" value="PyrdxlP-dep_Trfase"/>
</dbReference>
<evidence type="ECO:0000256" key="7">
    <source>
        <dbReference type="ARBA" id="ARBA00022898"/>
    </source>
</evidence>
<accession>A0ABU2EB67</accession>
<dbReference type="Proteomes" id="UP001248067">
    <property type="component" value="Unassembled WGS sequence"/>
</dbReference>
<comment type="pathway">
    <text evidence="2 9">Amino-acid biosynthesis; L-histidine biosynthesis; L-histidine from 5-phospho-alpha-D-ribose 1-diphosphate: step 7/9.</text>
</comment>
<keyword evidence="12" id="KW-1185">Reference proteome</keyword>
<dbReference type="PROSITE" id="PS00599">
    <property type="entry name" value="AA_TRANSFER_CLASS_2"/>
    <property type="match status" value="1"/>
</dbReference>
<organism evidence="11 12">
    <name type="scientific">Burkholderia pseudomultivorans</name>
    <dbReference type="NCBI Taxonomy" id="1207504"/>
    <lineage>
        <taxon>Bacteria</taxon>
        <taxon>Pseudomonadati</taxon>
        <taxon>Pseudomonadota</taxon>
        <taxon>Betaproteobacteria</taxon>
        <taxon>Burkholderiales</taxon>
        <taxon>Burkholderiaceae</taxon>
        <taxon>Burkholderia</taxon>
        <taxon>Burkholderia cepacia complex</taxon>
    </lineage>
</organism>
<dbReference type="PANTHER" id="PTHR43643">
    <property type="entry name" value="HISTIDINOL-PHOSPHATE AMINOTRANSFERASE 2"/>
    <property type="match status" value="1"/>
</dbReference>
<dbReference type="CDD" id="cd00609">
    <property type="entry name" value="AAT_like"/>
    <property type="match status" value="1"/>
</dbReference>
<evidence type="ECO:0000256" key="9">
    <source>
        <dbReference type="HAMAP-Rule" id="MF_01023"/>
    </source>
</evidence>
<dbReference type="InterPro" id="IPR050106">
    <property type="entry name" value="HistidinolP_aminotransfase"/>
</dbReference>
<keyword evidence="5 9" id="KW-0032">Aminotransferase</keyword>
<protein>
    <recommendedName>
        <fullName evidence="9">Histidinol-phosphate aminotransferase</fullName>
        <ecNumber evidence="9">2.6.1.9</ecNumber>
    </recommendedName>
    <alternativeName>
        <fullName evidence="9">Imidazole acetol-phosphate transaminase</fullName>
    </alternativeName>
</protein>
<evidence type="ECO:0000313" key="11">
    <source>
        <dbReference type="EMBL" id="MDR8757131.1"/>
    </source>
</evidence>
<comment type="cofactor">
    <cofactor evidence="1 9">
        <name>pyridoxal 5'-phosphate</name>
        <dbReference type="ChEBI" id="CHEBI:597326"/>
    </cofactor>
</comment>
<evidence type="ECO:0000256" key="6">
    <source>
        <dbReference type="ARBA" id="ARBA00022679"/>
    </source>
</evidence>
<dbReference type="InterPro" id="IPR015421">
    <property type="entry name" value="PyrdxlP-dep_Trfase_major"/>
</dbReference>
<dbReference type="Pfam" id="PF00155">
    <property type="entry name" value="Aminotran_1_2"/>
    <property type="match status" value="1"/>
</dbReference>
<evidence type="ECO:0000313" key="12">
    <source>
        <dbReference type="Proteomes" id="UP001248067"/>
    </source>
</evidence>
<name>A0ABU2EB67_9BURK</name>
<comment type="subunit">
    <text evidence="4 9">Homodimer.</text>
</comment>
<dbReference type="InterPro" id="IPR005861">
    <property type="entry name" value="HisP_aminotrans"/>
</dbReference>
<evidence type="ECO:0000259" key="10">
    <source>
        <dbReference type="Pfam" id="PF00155"/>
    </source>
</evidence>
<evidence type="ECO:0000256" key="5">
    <source>
        <dbReference type="ARBA" id="ARBA00022576"/>
    </source>
</evidence>
<dbReference type="GO" id="GO:0004400">
    <property type="term" value="F:histidinol-phosphate transaminase activity"/>
    <property type="evidence" value="ECO:0007669"/>
    <property type="project" value="UniProtKB-EC"/>
</dbReference>
<gene>
    <name evidence="11" type="primary">hisC_2</name>
    <name evidence="9" type="synonym">hisC</name>
    <name evidence="11" type="ORF">FEQ00_05576</name>
</gene>
<dbReference type="InterPro" id="IPR001917">
    <property type="entry name" value="Aminotrans_II_pyridoxalP_BS"/>
</dbReference>
<evidence type="ECO:0000256" key="2">
    <source>
        <dbReference type="ARBA" id="ARBA00005011"/>
    </source>
</evidence>
<dbReference type="EMBL" id="VJSY01000054">
    <property type="protein sequence ID" value="MDR8757131.1"/>
    <property type="molecule type" value="Genomic_DNA"/>
</dbReference>
<dbReference type="HAMAP" id="MF_01023">
    <property type="entry name" value="HisC_aminotrans_2"/>
    <property type="match status" value="1"/>
</dbReference>
<comment type="caution">
    <text evidence="11">The sequence shown here is derived from an EMBL/GenBank/DDBJ whole genome shotgun (WGS) entry which is preliminary data.</text>
</comment>
<comment type="similarity">
    <text evidence="3 9">Belongs to the class-II pyridoxal-phosphate-dependent aminotransferase family. Histidinol-phosphate aminotransferase subfamily.</text>
</comment>
<dbReference type="Gene3D" id="3.40.640.10">
    <property type="entry name" value="Type I PLP-dependent aspartate aminotransferase-like (Major domain)"/>
    <property type="match status" value="1"/>
</dbReference>